<reference evidence="1" key="1">
    <citation type="journal article" date="2020" name="Stud. Mycol.">
        <title>101 Dothideomycetes genomes: a test case for predicting lifestyles and emergence of pathogens.</title>
        <authorList>
            <person name="Haridas S."/>
            <person name="Albert R."/>
            <person name="Binder M."/>
            <person name="Bloem J."/>
            <person name="Labutti K."/>
            <person name="Salamov A."/>
            <person name="Andreopoulos B."/>
            <person name="Baker S."/>
            <person name="Barry K."/>
            <person name="Bills G."/>
            <person name="Bluhm B."/>
            <person name="Cannon C."/>
            <person name="Castanera R."/>
            <person name="Culley D."/>
            <person name="Daum C."/>
            <person name="Ezra D."/>
            <person name="Gonzalez J."/>
            <person name="Henrissat B."/>
            <person name="Kuo A."/>
            <person name="Liang C."/>
            <person name="Lipzen A."/>
            <person name="Lutzoni F."/>
            <person name="Magnuson J."/>
            <person name="Mondo S."/>
            <person name="Nolan M."/>
            <person name="Ohm R."/>
            <person name="Pangilinan J."/>
            <person name="Park H.-J."/>
            <person name="Ramirez L."/>
            <person name="Alfaro M."/>
            <person name="Sun H."/>
            <person name="Tritt A."/>
            <person name="Yoshinaga Y."/>
            <person name="Zwiers L.-H."/>
            <person name="Turgeon B."/>
            <person name="Goodwin S."/>
            <person name="Spatafora J."/>
            <person name="Crous P."/>
            <person name="Grigoriev I."/>
        </authorList>
    </citation>
    <scope>NUCLEOTIDE SEQUENCE</scope>
    <source>
        <strain evidence="1">CBS 116005</strain>
    </source>
</reference>
<dbReference type="Proteomes" id="UP000799436">
    <property type="component" value="Unassembled WGS sequence"/>
</dbReference>
<gene>
    <name evidence="1" type="ORF">EJ03DRAFT_359139</name>
</gene>
<protein>
    <submittedName>
        <fullName evidence="1">Uncharacterized protein</fullName>
    </submittedName>
</protein>
<accession>A0A6G1KTX2</accession>
<dbReference type="EMBL" id="ML995941">
    <property type="protein sequence ID" value="KAF2764081.1"/>
    <property type="molecule type" value="Genomic_DNA"/>
</dbReference>
<name>A0A6G1KTX2_9PEZI</name>
<sequence>MVIVMIMVRRRMWMRLGHGLGLRRLRIRKAVVNTFHASLLELANAHEPLSSQRIRPTPPIEVTNPDGAAASGGVAKVHTLKVTTRQTPGQERKYDIKYSVKREGYDDGKDYICKPVEHWANAQEAVAVSYKIHPKMPSRHRTNVASSSADVLLCAGRIDDAHEPQKLASRSMTTALRASDCDAFAACTATESLTSDHVPTTAPSAASQE</sequence>
<evidence type="ECO:0000313" key="2">
    <source>
        <dbReference type="Proteomes" id="UP000799436"/>
    </source>
</evidence>
<organism evidence="1 2">
    <name type="scientific">Teratosphaeria nubilosa</name>
    <dbReference type="NCBI Taxonomy" id="161662"/>
    <lineage>
        <taxon>Eukaryota</taxon>
        <taxon>Fungi</taxon>
        <taxon>Dikarya</taxon>
        <taxon>Ascomycota</taxon>
        <taxon>Pezizomycotina</taxon>
        <taxon>Dothideomycetes</taxon>
        <taxon>Dothideomycetidae</taxon>
        <taxon>Mycosphaerellales</taxon>
        <taxon>Teratosphaeriaceae</taxon>
        <taxon>Teratosphaeria</taxon>
    </lineage>
</organism>
<dbReference type="AlphaFoldDB" id="A0A6G1KTX2"/>
<evidence type="ECO:0000313" key="1">
    <source>
        <dbReference type="EMBL" id="KAF2764081.1"/>
    </source>
</evidence>
<keyword evidence="2" id="KW-1185">Reference proteome</keyword>
<proteinExistence type="predicted"/>